<evidence type="ECO:0000256" key="3">
    <source>
        <dbReference type="ARBA" id="ARBA00022801"/>
    </source>
</evidence>
<dbReference type="Pfam" id="PF00459">
    <property type="entry name" value="Inositol_P"/>
    <property type="match status" value="1"/>
</dbReference>
<keyword evidence="4 5" id="KW-0460">Magnesium</keyword>
<protein>
    <recommendedName>
        <fullName evidence="7">Inositol-phosphate phosphatase</fullName>
    </recommendedName>
</protein>
<name>A0A7S2QQK3_9APIC</name>
<keyword evidence="2 5" id="KW-0479">Metal-binding</keyword>
<feature type="binding site" evidence="5">
    <location>
        <position position="89"/>
    </location>
    <ligand>
        <name>Mg(2+)</name>
        <dbReference type="ChEBI" id="CHEBI:18420"/>
        <label>1</label>
        <note>catalytic</note>
    </ligand>
</feature>
<evidence type="ECO:0000256" key="4">
    <source>
        <dbReference type="ARBA" id="ARBA00022842"/>
    </source>
</evidence>
<comment type="similarity">
    <text evidence="1">Belongs to the inositol monophosphatase superfamily.</text>
</comment>
<dbReference type="PANTHER" id="PTHR20854:SF4">
    <property type="entry name" value="INOSITOL-1-MONOPHOSPHATASE-RELATED"/>
    <property type="match status" value="1"/>
</dbReference>
<dbReference type="PRINTS" id="PR00377">
    <property type="entry name" value="IMPHPHTASES"/>
</dbReference>
<gene>
    <name evidence="6" type="ORF">LABB0372_LOCUS342</name>
</gene>
<evidence type="ECO:0000256" key="1">
    <source>
        <dbReference type="ARBA" id="ARBA00009759"/>
    </source>
</evidence>
<proteinExistence type="inferred from homology"/>
<evidence type="ECO:0000256" key="2">
    <source>
        <dbReference type="ARBA" id="ARBA00022723"/>
    </source>
</evidence>
<feature type="binding site" evidence="5">
    <location>
        <position position="68"/>
    </location>
    <ligand>
        <name>Mg(2+)</name>
        <dbReference type="ChEBI" id="CHEBI:18420"/>
        <label>1</label>
        <note>catalytic</note>
    </ligand>
</feature>
<dbReference type="InterPro" id="IPR020583">
    <property type="entry name" value="Inositol_monoP_metal-BS"/>
</dbReference>
<comment type="cofactor">
    <cofactor evidence="5">
        <name>Mg(2+)</name>
        <dbReference type="ChEBI" id="CHEBI:18420"/>
    </cofactor>
</comment>
<feature type="binding site" evidence="5">
    <location>
        <position position="88"/>
    </location>
    <ligand>
        <name>Mg(2+)</name>
        <dbReference type="ChEBI" id="CHEBI:18420"/>
        <label>1</label>
        <note>catalytic</note>
    </ligand>
</feature>
<evidence type="ECO:0008006" key="7">
    <source>
        <dbReference type="Google" id="ProtNLM"/>
    </source>
</evidence>
<dbReference type="EMBL" id="HBHB01000800">
    <property type="protein sequence ID" value="CAD9649014.1"/>
    <property type="molecule type" value="Transcribed_RNA"/>
</dbReference>
<dbReference type="SUPFAM" id="SSF56655">
    <property type="entry name" value="Carbohydrate phosphatase"/>
    <property type="match status" value="1"/>
</dbReference>
<dbReference type="GO" id="GO:0046872">
    <property type="term" value="F:metal ion binding"/>
    <property type="evidence" value="ECO:0007669"/>
    <property type="project" value="UniProtKB-KW"/>
</dbReference>
<dbReference type="GO" id="GO:0007165">
    <property type="term" value="P:signal transduction"/>
    <property type="evidence" value="ECO:0007669"/>
    <property type="project" value="TreeGrafter"/>
</dbReference>
<reference evidence="6" key="1">
    <citation type="submission" date="2021-01" db="EMBL/GenBank/DDBJ databases">
        <authorList>
            <person name="Corre E."/>
            <person name="Pelletier E."/>
            <person name="Niang G."/>
            <person name="Scheremetjew M."/>
            <person name="Finn R."/>
            <person name="Kale V."/>
            <person name="Holt S."/>
            <person name="Cochrane G."/>
            <person name="Meng A."/>
            <person name="Brown T."/>
            <person name="Cohen L."/>
        </authorList>
    </citation>
    <scope>NUCLEOTIDE SEQUENCE</scope>
    <source>
        <strain evidence="6">Grappler Inlet BC</strain>
    </source>
</reference>
<accession>A0A7S2QQK3</accession>
<dbReference type="GO" id="GO:0008934">
    <property type="term" value="F:inositol monophosphate 1-phosphatase activity"/>
    <property type="evidence" value="ECO:0007669"/>
    <property type="project" value="TreeGrafter"/>
</dbReference>
<dbReference type="PROSITE" id="PS00629">
    <property type="entry name" value="IMP_1"/>
    <property type="match status" value="1"/>
</dbReference>
<evidence type="ECO:0000313" key="6">
    <source>
        <dbReference type="EMBL" id="CAD9649014.1"/>
    </source>
</evidence>
<feature type="binding site" evidence="5">
    <location>
        <position position="86"/>
    </location>
    <ligand>
        <name>Mg(2+)</name>
        <dbReference type="ChEBI" id="CHEBI:18420"/>
        <label>1</label>
        <note>catalytic</note>
    </ligand>
</feature>
<sequence>MSGVTIDELKELAKIGGELIREKIGHHNKKVDFKQSGADLVTETDVAIENLLKETISKKHPTHVFLCEESSHSDQRLTDAPTWIIDPIDGTTNFVHSLPLVCGSIHRYTLFCDSA</sequence>
<dbReference type="InterPro" id="IPR000760">
    <property type="entry name" value="Inositol_monophosphatase-like"/>
</dbReference>
<dbReference type="GO" id="GO:0006020">
    <property type="term" value="P:inositol metabolic process"/>
    <property type="evidence" value="ECO:0007669"/>
    <property type="project" value="TreeGrafter"/>
</dbReference>
<evidence type="ECO:0000256" key="5">
    <source>
        <dbReference type="PIRSR" id="PIRSR600760-2"/>
    </source>
</evidence>
<dbReference type="PANTHER" id="PTHR20854">
    <property type="entry name" value="INOSITOL MONOPHOSPHATASE"/>
    <property type="match status" value="1"/>
</dbReference>
<keyword evidence="3" id="KW-0378">Hydrolase</keyword>
<organism evidence="6">
    <name type="scientific">Lankesteria abbotti</name>
    <dbReference type="NCBI Taxonomy" id="340204"/>
    <lineage>
        <taxon>Eukaryota</taxon>
        <taxon>Sar</taxon>
        <taxon>Alveolata</taxon>
        <taxon>Apicomplexa</taxon>
        <taxon>Conoidasida</taxon>
        <taxon>Gregarinasina</taxon>
        <taxon>Eugregarinorida</taxon>
        <taxon>Lecudinidae</taxon>
        <taxon>Lankesteria</taxon>
    </lineage>
</organism>
<dbReference type="AlphaFoldDB" id="A0A7S2QQK3"/>
<dbReference type="Gene3D" id="3.30.540.10">
    <property type="entry name" value="Fructose-1,6-Bisphosphatase, subunit A, domain 1"/>
    <property type="match status" value="1"/>
</dbReference>